<dbReference type="PROSITE" id="PS50977">
    <property type="entry name" value="HTH_TETR_2"/>
    <property type="match status" value="1"/>
</dbReference>
<organism evidence="4 5">
    <name type="scientific">Spirochaeta africana (strain ATCC 700263 / DSM 8902 / Z-7692)</name>
    <dbReference type="NCBI Taxonomy" id="889378"/>
    <lineage>
        <taxon>Bacteria</taxon>
        <taxon>Pseudomonadati</taxon>
        <taxon>Spirochaetota</taxon>
        <taxon>Spirochaetia</taxon>
        <taxon>Spirochaetales</taxon>
        <taxon>Spirochaetaceae</taxon>
        <taxon>Spirochaeta</taxon>
    </lineage>
</organism>
<feature type="domain" description="HTH tetR-type" evidence="3">
    <location>
        <begin position="11"/>
        <end position="71"/>
    </location>
</feature>
<feature type="DNA-binding region" description="H-T-H motif" evidence="2">
    <location>
        <begin position="34"/>
        <end position="53"/>
    </location>
</feature>
<dbReference type="RefSeq" id="WP_014456194.1">
    <property type="nucleotide sequence ID" value="NC_017098.1"/>
</dbReference>
<proteinExistence type="predicted"/>
<evidence type="ECO:0000313" key="4">
    <source>
        <dbReference type="EMBL" id="AFG38211.1"/>
    </source>
</evidence>
<dbReference type="InterPro" id="IPR050624">
    <property type="entry name" value="HTH-type_Tx_Regulator"/>
</dbReference>
<dbReference type="GO" id="GO:0003677">
    <property type="term" value="F:DNA binding"/>
    <property type="evidence" value="ECO:0007669"/>
    <property type="project" value="UniProtKB-UniRule"/>
</dbReference>
<evidence type="ECO:0000313" key="5">
    <source>
        <dbReference type="Proteomes" id="UP000007383"/>
    </source>
</evidence>
<protein>
    <submittedName>
        <fullName evidence="4">Transcriptional regulator</fullName>
    </submittedName>
</protein>
<dbReference type="InterPro" id="IPR009057">
    <property type="entry name" value="Homeodomain-like_sf"/>
</dbReference>
<dbReference type="Proteomes" id="UP000007383">
    <property type="component" value="Chromosome"/>
</dbReference>
<dbReference type="HOGENOM" id="CLU_087539_3_1_12"/>
<keyword evidence="1 2" id="KW-0238">DNA-binding</keyword>
<dbReference type="InterPro" id="IPR039532">
    <property type="entry name" value="TetR_C_Firmicutes"/>
</dbReference>
<evidence type="ECO:0000259" key="3">
    <source>
        <dbReference type="PROSITE" id="PS50977"/>
    </source>
</evidence>
<dbReference type="EMBL" id="CP003282">
    <property type="protein sequence ID" value="AFG38211.1"/>
    <property type="molecule type" value="Genomic_DNA"/>
</dbReference>
<dbReference type="Gene3D" id="1.10.357.10">
    <property type="entry name" value="Tetracycline Repressor, domain 2"/>
    <property type="match status" value="1"/>
</dbReference>
<evidence type="ECO:0000256" key="1">
    <source>
        <dbReference type="ARBA" id="ARBA00023125"/>
    </source>
</evidence>
<dbReference type="STRING" id="889378.Spiaf_2174"/>
<evidence type="ECO:0000256" key="2">
    <source>
        <dbReference type="PROSITE-ProRule" id="PRU00335"/>
    </source>
</evidence>
<dbReference type="PANTHER" id="PTHR43479">
    <property type="entry name" value="ACREF/ENVCD OPERON REPRESSOR-RELATED"/>
    <property type="match status" value="1"/>
</dbReference>
<dbReference type="Pfam" id="PF00440">
    <property type="entry name" value="TetR_N"/>
    <property type="match status" value="1"/>
</dbReference>
<dbReference type="InterPro" id="IPR001647">
    <property type="entry name" value="HTH_TetR"/>
</dbReference>
<name>H9UL18_SPIAZ</name>
<dbReference type="PATRIC" id="fig|889378.3.peg.2150"/>
<accession>H9UL18</accession>
<dbReference type="eggNOG" id="COG1309">
    <property type="taxonomic scope" value="Bacteria"/>
</dbReference>
<sequence>MPEQTKDLRVQRTTRNLKRALQQLLWHQRLEEVKVQDICARAMVHRATFYAHYQDKYHLFQEILDDIAAEIEGNSRPSGPGVLPRQLYLQTAARAIDYVSRHREHLRDTLRSNKDSMAYFMIYNAAQDFITNLLKQYQQVNDYLLPVEVISRFTTAGLTGLVFYWVESDAPYTKQEMRRMLQTIITHNHYIDRKKSRKRL</sequence>
<keyword evidence="5" id="KW-1185">Reference proteome</keyword>
<dbReference type="Pfam" id="PF14278">
    <property type="entry name" value="TetR_C_8"/>
    <property type="match status" value="1"/>
</dbReference>
<dbReference type="PANTHER" id="PTHR43479:SF7">
    <property type="entry name" value="TETR-FAMILY TRANSCRIPTIONAL REGULATOR"/>
    <property type="match status" value="1"/>
</dbReference>
<dbReference type="AlphaFoldDB" id="H9UL18"/>
<dbReference type="SUPFAM" id="SSF46689">
    <property type="entry name" value="Homeodomain-like"/>
    <property type="match status" value="1"/>
</dbReference>
<gene>
    <name evidence="4" type="ordered locus">Spiaf_2174</name>
</gene>
<reference evidence="5" key="1">
    <citation type="journal article" date="2013" name="Stand. Genomic Sci.">
        <title>Complete genome sequence of the halophilic bacterium Spirochaeta africana type strain (Z-7692(T)) from the alkaline Lake Magadi in the East African Rift.</title>
        <authorList>
            <person name="Liolos K."/>
            <person name="Abt B."/>
            <person name="Scheuner C."/>
            <person name="Teshima H."/>
            <person name="Held B."/>
            <person name="Lapidus A."/>
            <person name="Nolan M."/>
            <person name="Lucas S."/>
            <person name="Deshpande S."/>
            <person name="Cheng J.F."/>
            <person name="Tapia R."/>
            <person name="Goodwin L.A."/>
            <person name="Pitluck S."/>
            <person name="Pagani I."/>
            <person name="Ivanova N."/>
            <person name="Mavromatis K."/>
            <person name="Mikhailova N."/>
            <person name="Huntemann M."/>
            <person name="Pati A."/>
            <person name="Chen A."/>
            <person name="Palaniappan K."/>
            <person name="Land M."/>
            <person name="Rohde M."/>
            <person name="Tindall B.J."/>
            <person name="Detter J.C."/>
            <person name="Goker M."/>
            <person name="Bristow J."/>
            <person name="Eisen J.A."/>
            <person name="Markowitz V."/>
            <person name="Hugenholtz P."/>
            <person name="Woyke T."/>
            <person name="Klenk H.P."/>
            <person name="Kyrpides N.C."/>
        </authorList>
    </citation>
    <scope>NUCLEOTIDE SEQUENCE</scope>
    <source>
        <strain evidence="5">ATCC 700263 / DSM 8902 / Z-7692</strain>
    </source>
</reference>
<dbReference type="KEGG" id="sfc:Spiaf_2174"/>